<feature type="transmembrane region" description="Helical" evidence="5">
    <location>
        <begin position="275"/>
        <end position="296"/>
    </location>
</feature>
<protein>
    <recommendedName>
        <fullName evidence="6">Major facilitator superfamily (MFS) profile domain-containing protein</fullName>
    </recommendedName>
</protein>
<dbReference type="HOGENOM" id="CLU_001265_31_0_10"/>
<dbReference type="GO" id="GO:0012505">
    <property type="term" value="C:endomembrane system"/>
    <property type="evidence" value="ECO:0007669"/>
    <property type="project" value="UniProtKB-SubCell"/>
</dbReference>
<keyword evidence="8" id="KW-1185">Reference proteome</keyword>
<sequence length="473" mass="51858">MNDNTQASAQTAAAADLQDEHGFSPEVRKRFQYWQTRTIIATMVGYALFYFVRKNFSFAMTGMETDLGISKTSLGIFLTLHGLIYGLSRFLNGVLADRVNARFFMASGLALCALANFAFGFGEDISTWITGETGGSQFTNTLILFMGLLWVANGWLQGMGFPPCARLLTHWIPPKQLATKMSVWNTSHSIGAGLVVILCGYIMGTLGSGPNHVGAWKWCFWIPAAISFAGAIGLFITLRDTPRSVGLPELPGTEIKKEKPGKKSAEEKHMLRRMVFANPLIWVLSIANFFVYIVRFSVLDWGPSLLKQSKGISLEMAGWLVALFEIAGIVGMIFAGWATDRYLKGRAHRTCVFCMAGTALFIFGFWELPQGAPIWLTFLLLCGAGFCIYGPQALIGIAAANQATKKYAATATGFTGLFGYASTIVSGTGLGYVAQHYGWNWAYITMITMALVGMLVFSLMWRAKMDGYARINS</sequence>
<dbReference type="GO" id="GO:0005886">
    <property type="term" value="C:plasma membrane"/>
    <property type="evidence" value="ECO:0007669"/>
    <property type="project" value="TreeGrafter"/>
</dbReference>
<feature type="transmembrane region" description="Helical" evidence="5">
    <location>
        <begin position="215"/>
        <end position="238"/>
    </location>
</feature>
<evidence type="ECO:0000313" key="8">
    <source>
        <dbReference type="Proteomes" id="UP000006008"/>
    </source>
</evidence>
<feature type="transmembrane region" description="Helical" evidence="5">
    <location>
        <begin position="103"/>
        <end position="122"/>
    </location>
</feature>
<dbReference type="AlphaFoldDB" id="G5HBM2"/>
<name>G5HBM2_9BACT</name>
<evidence type="ECO:0000256" key="3">
    <source>
        <dbReference type="ARBA" id="ARBA00022989"/>
    </source>
</evidence>
<feature type="transmembrane region" description="Helical" evidence="5">
    <location>
        <begin position="407"/>
        <end position="434"/>
    </location>
</feature>
<organism evidence="7 8">
    <name type="scientific">Alistipes indistinctus YIT 12060</name>
    <dbReference type="NCBI Taxonomy" id="742725"/>
    <lineage>
        <taxon>Bacteria</taxon>
        <taxon>Pseudomonadati</taxon>
        <taxon>Bacteroidota</taxon>
        <taxon>Bacteroidia</taxon>
        <taxon>Bacteroidales</taxon>
        <taxon>Rikenellaceae</taxon>
        <taxon>Alistipes</taxon>
    </lineage>
</organism>
<reference evidence="7 8" key="1">
    <citation type="submission" date="2011-08" db="EMBL/GenBank/DDBJ databases">
        <title>The Genome Sequence of Alistipes indistinctus YIT 12060.</title>
        <authorList>
            <consortium name="The Broad Institute Genome Sequencing Platform"/>
            <person name="Earl A."/>
            <person name="Ward D."/>
            <person name="Feldgarden M."/>
            <person name="Gevers D."/>
            <person name="Morotomi M."/>
            <person name="Young S.K."/>
            <person name="Zeng Q."/>
            <person name="Gargeya S."/>
            <person name="Fitzgerald M."/>
            <person name="Haas B."/>
            <person name="Abouelleil A."/>
            <person name="Alvarado L."/>
            <person name="Arachchi H.M."/>
            <person name="Berlin A."/>
            <person name="Brown A."/>
            <person name="Chapman S.B."/>
            <person name="Chen Z."/>
            <person name="Dunbar C."/>
            <person name="Freedman E."/>
            <person name="Gearin G."/>
            <person name="Gellesch M."/>
            <person name="Goldberg J."/>
            <person name="Griggs A."/>
            <person name="Gujja S."/>
            <person name="Heiman D."/>
            <person name="Howarth C."/>
            <person name="Larson L."/>
            <person name="Lui A."/>
            <person name="MacDonald P.J.P."/>
            <person name="Montmayeur A."/>
            <person name="Murphy C."/>
            <person name="Neiman D."/>
            <person name="Pearson M."/>
            <person name="Priest M."/>
            <person name="Roberts A."/>
            <person name="Saif S."/>
            <person name="Shea T."/>
            <person name="Shenoy N."/>
            <person name="Sisk P."/>
            <person name="Stolte C."/>
            <person name="Sykes S."/>
            <person name="Wortman J."/>
            <person name="Nusbaum C."/>
            <person name="Birren B."/>
        </authorList>
    </citation>
    <scope>NUCLEOTIDE SEQUENCE [LARGE SCALE GENOMIC DNA]</scope>
    <source>
        <strain evidence="7 8">YIT 12060</strain>
    </source>
</reference>
<evidence type="ECO:0000259" key="6">
    <source>
        <dbReference type="PROSITE" id="PS50850"/>
    </source>
</evidence>
<feature type="transmembrane region" description="Helical" evidence="5">
    <location>
        <begin position="374"/>
        <end position="395"/>
    </location>
</feature>
<feature type="transmembrane region" description="Helical" evidence="5">
    <location>
        <begin position="34"/>
        <end position="52"/>
    </location>
</feature>
<evidence type="ECO:0000256" key="4">
    <source>
        <dbReference type="ARBA" id="ARBA00023136"/>
    </source>
</evidence>
<feature type="transmembrane region" description="Helical" evidence="5">
    <location>
        <begin position="182"/>
        <end position="203"/>
    </location>
</feature>
<dbReference type="eggNOG" id="COG2271">
    <property type="taxonomic scope" value="Bacteria"/>
</dbReference>
<dbReference type="InterPro" id="IPR036259">
    <property type="entry name" value="MFS_trans_sf"/>
</dbReference>
<dbReference type="PROSITE" id="PS50850">
    <property type="entry name" value="MFS"/>
    <property type="match status" value="1"/>
</dbReference>
<accession>G5HBM2</accession>
<evidence type="ECO:0000256" key="1">
    <source>
        <dbReference type="ARBA" id="ARBA00004127"/>
    </source>
</evidence>
<dbReference type="RefSeq" id="WP_009135138.1">
    <property type="nucleotide sequence ID" value="NZ_CP102250.1"/>
</dbReference>
<feature type="transmembrane region" description="Helical" evidence="5">
    <location>
        <begin position="316"/>
        <end position="338"/>
    </location>
</feature>
<dbReference type="SUPFAM" id="SSF103473">
    <property type="entry name" value="MFS general substrate transporter"/>
    <property type="match status" value="1"/>
</dbReference>
<dbReference type="Pfam" id="PF07690">
    <property type="entry name" value="MFS_1"/>
    <property type="match status" value="1"/>
</dbReference>
<comment type="caution">
    <text evidence="7">The sequence shown here is derived from an EMBL/GenBank/DDBJ whole genome shotgun (WGS) entry which is preliminary data.</text>
</comment>
<evidence type="ECO:0000256" key="2">
    <source>
        <dbReference type="ARBA" id="ARBA00022692"/>
    </source>
</evidence>
<feature type="transmembrane region" description="Helical" evidence="5">
    <location>
        <begin position="440"/>
        <end position="461"/>
    </location>
</feature>
<feature type="transmembrane region" description="Helical" evidence="5">
    <location>
        <begin position="72"/>
        <end position="91"/>
    </location>
</feature>
<dbReference type="Gene3D" id="1.20.1250.20">
    <property type="entry name" value="MFS general substrate transporter like domains"/>
    <property type="match status" value="2"/>
</dbReference>
<dbReference type="GO" id="GO:0061513">
    <property type="term" value="F:glucose 6-phosphate:phosphate antiporter activity"/>
    <property type="evidence" value="ECO:0007669"/>
    <property type="project" value="TreeGrafter"/>
</dbReference>
<gene>
    <name evidence="7" type="ORF">HMPREF9450_02332</name>
</gene>
<dbReference type="STRING" id="742725.HMPREF9450_02332"/>
<dbReference type="PIRSF" id="PIRSF002808">
    <property type="entry name" value="Hexose_phosphate_transp"/>
    <property type="match status" value="1"/>
</dbReference>
<comment type="subcellular location">
    <subcellularLocation>
        <location evidence="1">Endomembrane system</location>
        <topology evidence="1">Multi-pass membrane protein</topology>
    </subcellularLocation>
</comment>
<proteinExistence type="predicted"/>
<dbReference type="PANTHER" id="PTHR43826">
    <property type="entry name" value="GLUCOSE-6-PHOSPHATE EXCHANGER SLC37A4"/>
    <property type="match status" value="1"/>
</dbReference>
<evidence type="ECO:0000256" key="5">
    <source>
        <dbReference type="SAM" id="Phobius"/>
    </source>
</evidence>
<dbReference type="GO" id="GO:0035435">
    <property type="term" value="P:phosphate ion transmembrane transport"/>
    <property type="evidence" value="ECO:0007669"/>
    <property type="project" value="TreeGrafter"/>
</dbReference>
<dbReference type="InterPro" id="IPR000849">
    <property type="entry name" value="Sugar_P_transporter"/>
</dbReference>
<keyword evidence="2 5" id="KW-0812">Transmembrane</keyword>
<feature type="transmembrane region" description="Helical" evidence="5">
    <location>
        <begin position="350"/>
        <end position="368"/>
    </location>
</feature>
<dbReference type="InterPro" id="IPR051337">
    <property type="entry name" value="OPA_Antiporter"/>
</dbReference>
<dbReference type="EMBL" id="ADLD01000014">
    <property type="protein sequence ID" value="EHB91249.1"/>
    <property type="molecule type" value="Genomic_DNA"/>
</dbReference>
<dbReference type="InterPro" id="IPR020846">
    <property type="entry name" value="MFS_dom"/>
</dbReference>
<dbReference type="InterPro" id="IPR011701">
    <property type="entry name" value="MFS"/>
</dbReference>
<dbReference type="PATRIC" id="fig|742725.3.peg.2406"/>
<keyword evidence="4 5" id="KW-0472">Membrane</keyword>
<keyword evidence="3 5" id="KW-1133">Transmembrane helix</keyword>
<dbReference type="PANTHER" id="PTHR43826:SF3">
    <property type="entry name" value="GLUCOSE-6-PHOSPHATE EXCHANGER SLC37A4"/>
    <property type="match status" value="1"/>
</dbReference>
<feature type="domain" description="Major facilitator superfamily (MFS) profile" evidence="6">
    <location>
        <begin position="38"/>
        <end position="465"/>
    </location>
</feature>
<dbReference type="Proteomes" id="UP000006008">
    <property type="component" value="Unassembled WGS sequence"/>
</dbReference>
<feature type="transmembrane region" description="Helical" evidence="5">
    <location>
        <begin position="142"/>
        <end position="161"/>
    </location>
</feature>
<dbReference type="OrthoDB" id="9766638at2"/>
<evidence type="ECO:0000313" key="7">
    <source>
        <dbReference type="EMBL" id="EHB91249.1"/>
    </source>
</evidence>
<dbReference type="GeneID" id="92817000"/>